<organism evidence="1 2">
    <name type="scientific">Thiobaca trueperi</name>
    <dbReference type="NCBI Taxonomy" id="127458"/>
    <lineage>
        <taxon>Bacteria</taxon>
        <taxon>Pseudomonadati</taxon>
        <taxon>Pseudomonadota</taxon>
        <taxon>Gammaproteobacteria</taxon>
        <taxon>Chromatiales</taxon>
        <taxon>Chromatiaceae</taxon>
        <taxon>Thiobaca</taxon>
    </lineage>
</organism>
<keyword evidence="2" id="KW-1185">Reference proteome</keyword>
<evidence type="ECO:0000313" key="2">
    <source>
        <dbReference type="Proteomes" id="UP000295717"/>
    </source>
</evidence>
<dbReference type="SUPFAM" id="SSF52540">
    <property type="entry name" value="P-loop containing nucleoside triphosphate hydrolases"/>
    <property type="match status" value="1"/>
</dbReference>
<evidence type="ECO:0000313" key="1">
    <source>
        <dbReference type="EMBL" id="TCT22870.1"/>
    </source>
</evidence>
<protein>
    <submittedName>
        <fullName evidence="1">Uncharacterized protein</fullName>
    </submittedName>
</protein>
<gene>
    <name evidence="1" type="ORF">EDC35_102201</name>
</gene>
<dbReference type="RefSeq" id="WP_132975999.1">
    <property type="nucleotide sequence ID" value="NZ_SMAO01000002.1"/>
</dbReference>
<reference evidence="1 2" key="1">
    <citation type="submission" date="2019-03" db="EMBL/GenBank/DDBJ databases">
        <title>Genomic Encyclopedia of Type Strains, Phase IV (KMG-IV): sequencing the most valuable type-strain genomes for metagenomic binning, comparative biology and taxonomic classification.</title>
        <authorList>
            <person name="Goeker M."/>
        </authorList>
    </citation>
    <scope>NUCLEOTIDE SEQUENCE [LARGE SCALE GENOMIC DNA]</scope>
    <source>
        <strain evidence="1 2">DSM 13587</strain>
    </source>
</reference>
<name>A0A4R3N1F7_9GAMM</name>
<dbReference type="EMBL" id="SMAO01000002">
    <property type="protein sequence ID" value="TCT22870.1"/>
    <property type="molecule type" value="Genomic_DNA"/>
</dbReference>
<accession>A0A4R3N1F7</accession>
<dbReference type="AlphaFoldDB" id="A0A4R3N1F7"/>
<comment type="caution">
    <text evidence="1">The sequence shown here is derived from an EMBL/GenBank/DDBJ whole genome shotgun (WGS) entry which is preliminary data.</text>
</comment>
<sequence>MSQRIIFHIGASKCGSSALQTELSKGRDLLSPDGRRDAYAVFDSVEGVCFGSELKARLNRYARGYIPSPDLKEIKTFDDEWYAKTRKKLATALADHDGLIFSSEGWFNVGLGFRDIAFFERLGIQVEVIAYIRPQVQFMNSAWWQWGAWTGKSLDEYIEYRLPSIRWDRFIDRWKQVPGVSQVKVKLLGKDVVSDFFEHAGIVFNRDSQDKVNKGLPSEILRLYQRHRDLRASPSASVMDFVLSRHLGLSGETPWVITPQHADHIIRECSESNRKLDRHLDRESLKALQSDPGWWDAGCYRDKAVAPWQPIPATDEKMDRLCAEMARAILRLDKKLRLSC</sequence>
<dbReference type="OrthoDB" id="6217368at2"/>
<dbReference type="InterPro" id="IPR027417">
    <property type="entry name" value="P-loop_NTPase"/>
</dbReference>
<dbReference type="Gene3D" id="3.40.50.300">
    <property type="entry name" value="P-loop containing nucleotide triphosphate hydrolases"/>
    <property type="match status" value="1"/>
</dbReference>
<proteinExistence type="predicted"/>
<dbReference type="Proteomes" id="UP000295717">
    <property type="component" value="Unassembled WGS sequence"/>
</dbReference>